<name>A0A4V2MV68_9APHY</name>
<dbReference type="GO" id="GO:0008270">
    <property type="term" value="F:zinc ion binding"/>
    <property type="evidence" value="ECO:0007669"/>
    <property type="project" value="UniProtKB-KW"/>
</dbReference>
<comment type="caution">
    <text evidence="6">The sequence shown here is derived from an EMBL/GenBank/DDBJ whole genome shotgun (WGS) entry which is preliminary data.</text>
</comment>
<evidence type="ECO:0000313" key="7">
    <source>
        <dbReference type="Proteomes" id="UP000292702"/>
    </source>
</evidence>
<proteinExistence type="predicted"/>
<reference evidence="6 7" key="1">
    <citation type="submission" date="2018-11" db="EMBL/GenBank/DDBJ databases">
        <title>Genome assembly of Steccherinum ochraceum LE-BIN_3174, the white-rot fungus of the Steccherinaceae family (The Residual Polyporoid clade, Polyporales, Basidiomycota).</title>
        <authorList>
            <person name="Fedorova T.V."/>
            <person name="Glazunova O.A."/>
            <person name="Landesman E.O."/>
            <person name="Moiseenko K.V."/>
            <person name="Psurtseva N.V."/>
            <person name="Savinova O.S."/>
            <person name="Shakhova N.V."/>
            <person name="Tyazhelova T.V."/>
            <person name="Vasina D.V."/>
        </authorList>
    </citation>
    <scope>NUCLEOTIDE SEQUENCE [LARGE SCALE GENOMIC DNA]</scope>
    <source>
        <strain evidence="6 7">LE-BIN_3174</strain>
    </source>
</reference>
<keyword evidence="2 4" id="KW-0863">Zinc-finger</keyword>
<dbReference type="EMBL" id="RWJN01000487">
    <property type="protein sequence ID" value="TCD61257.1"/>
    <property type="molecule type" value="Genomic_DNA"/>
</dbReference>
<evidence type="ECO:0000313" key="6">
    <source>
        <dbReference type="EMBL" id="TCD61257.1"/>
    </source>
</evidence>
<feature type="domain" description="MYND-type" evidence="5">
    <location>
        <begin position="307"/>
        <end position="347"/>
    </location>
</feature>
<protein>
    <recommendedName>
        <fullName evidence="5">MYND-type domain-containing protein</fullName>
    </recommendedName>
</protein>
<organism evidence="6 7">
    <name type="scientific">Steccherinum ochraceum</name>
    <dbReference type="NCBI Taxonomy" id="92696"/>
    <lineage>
        <taxon>Eukaryota</taxon>
        <taxon>Fungi</taxon>
        <taxon>Dikarya</taxon>
        <taxon>Basidiomycota</taxon>
        <taxon>Agaricomycotina</taxon>
        <taxon>Agaricomycetes</taxon>
        <taxon>Polyporales</taxon>
        <taxon>Steccherinaceae</taxon>
        <taxon>Steccherinum</taxon>
    </lineage>
</organism>
<evidence type="ECO:0000256" key="2">
    <source>
        <dbReference type="ARBA" id="ARBA00022771"/>
    </source>
</evidence>
<dbReference type="Pfam" id="PF01753">
    <property type="entry name" value="zf-MYND"/>
    <property type="match status" value="1"/>
</dbReference>
<gene>
    <name evidence="6" type="ORF">EIP91_008706</name>
</gene>
<dbReference type="PROSITE" id="PS50865">
    <property type="entry name" value="ZF_MYND_2"/>
    <property type="match status" value="1"/>
</dbReference>
<evidence type="ECO:0000259" key="5">
    <source>
        <dbReference type="PROSITE" id="PS50865"/>
    </source>
</evidence>
<accession>A0A4V2MV68</accession>
<dbReference type="SUPFAM" id="SSF144232">
    <property type="entry name" value="HIT/MYND zinc finger-like"/>
    <property type="match status" value="1"/>
</dbReference>
<keyword evidence="7" id="KW-1185">Reference proteome</keyword>
<dbReference type="OrthoDB" id="2931494at2759"/>
<dbReference type="STRING" id="92696.A0A4V2MV68"/>
<dbReference type="Proteomes" id="UP000292702">
    <property type="component" value="Unassembled WGS sequence"/>
</dbReference>
<dbReference type="AlphaFoldDB" id="A0A4V2MV68"/>
<sequence>MLDLYGHLLRDLATNIKTGKMAGYEVADPREAPLPVGPGIGLPPFAEVRAEVARLSETRRQNVELSSSDYANQFPKLFAFCLYVEMADVPDDMMDDIVFISKAFLRYLSEDESDVFSRNPGIQYEMSEMIRMKRVTWLTTDIINRPEEALEEVETQMREWGRRPRQYAALRDKPWIEGVALYSRYGDMLILCNKFDEDTRTAIQHLLESAAHPANTNTPNIVLYGAMAAMHMALLLEVLDMKGDAQDRHLSVAARYFRKNRTAMRHVADLFLKRPGQPVHPVYLALGEEWFTNRPTLRDEKHSLKFCLYCSKTEFKATLFRCARCQIVYYCSKDCQKADWKTHKSTCQASAEDQKLVEEMRKKHGPQIGQQAADVVRWRNSQHYANLEALIHALGLRRDPTRSRTHIVIRSVEGVPGPRARDFRDRVRVAQWSVYKIEDVLEDITKYQGTHRGNNKREAYNGIQKMLNELLQEGPDGKPLPGIPPKRFKRLAMMDLTIGPGIRPYVNAIAISENYVRTLKYEPDWRQHINGSTAPPEPFVVLGGADDAEHVF</sequence>
<evidence type="ECO:0000256" key="1">
    <source>
        <dbReference type="ARBA" id="ARBA00022723"/>
    </source>
</evidence>
<evidence type="ECO:0000256" key="4">
    <source>
        <dbReference type="PROSITE-ProRule" id="PRU00134"/>
    </source>
</evidence>
<keyword evidence="3" id="KW-0862">Zinc</keyword>
<dbReference type="InterPro" id="IPR002893">
    <property type="entry name" value="Znf_MYND"/>
</dbReference>
<evidence type="ECO:0000256" key="3">
    <source>
        <dbReference type="ARBA" id="ARBA00022833"/>
    </source>
</evidence>
<keyword evidence="1" id="KW-0479">Metal-binding</keyword>
<dbReference type="CDD" id="cd23024">
    <property type="entry name" value="zf-HIT_ZNHIT2-3"/>
    <property type="match status" value="1"/>
</dbReference>
<dbReference type="Gene3D" id="6.10.140.2220">
    <property type="match status" value="1"/>
</dbReference>